<evidence type="ECO:0000256" key="2">
    <source>
        <dbReference type="ARBA" id="ARBA00023012"/>
    </source>
</evidence>
<keyword evidence="5" id="KW-0804">Transcription</keyword>
<dbReference type="PANTHER" id="PTHR48111">
    <property type="entry name" value="REGULATOR OF RPOS"/>
    <property type="match status" value="1"/>
</dbReference>
<evidence type="ECO:0000256" key="5">
    <source>
        <dbReference type="ARBA" id="ARBA00023163"/>
    </source>
</evidence>
<accession>A0ABM7Y7V6</accession>
<dbReference type="SMART" id="SM01012">
    <property type="entry name" value="ANTAR"/>
    <property type="match status" value="1"/>
</dbReference>
<dbReference type="InterPro" id="IPR036388">
    <property type="entry name" value="WH-like_DNA-bd_sf"/>
</dbReference>
<evidence type="ECO:0000313" key="9">
    <source>
        <dbReference type="EMBL" id="BDG73988.1"/>
    </source>
</evidence>
<evidence type="ECO:0000256" key="3">
    <source>
        <dbReference type="ARBA" id="ARBA00023015"/>
    </source>
</evidence>
<dbReference type="PANTHER" id="PTHR48111:SF1">
    <property type="entry name" value="TWO-COMPONENT RESPONSE REGULATOR ORR33"/>
    <property type="match status" value="1"/>
</dbReference>
<keyword evidence="1 6" id="KW-0597">Phosphoprotein</keyword>
<dbReference type="Pfam" id="PF00072">
    <property type="entry name" value="Response_reg"/>
    <property type="match status" value="1"/>
</dbReference>
<protein>
    <submittedName>
        <fullName evidence="9">Two-component system response regulator</fullName>
    </submittedName>
</protein>
<dbReference type="InterPro" id="IPR039420">
    <property type="entry name" value="WalR-like"/>
</dbReference>
<keyword evidence="10" id="KW-1185">Reference proteome</keyword>
<evidence type="ECO:0000259" key="8">
    <source>
        <dbReference type="PROSITE" id="PS50921"/>
    </source>
</evidence>
<gene>
    <name evidence="9" type="ORF">Rmf_39170</name>
</gene>
<keyword evidence="3" id="KW-0805">Transcription regulation</keyword>
<dbReference type="Gene3D" id="1.10.10.10">
    <property type="entry name" value="Winged helix-like DNA-binding domain superfamily/Winged helix DNA-binding domain"/>
    <property type="match status" value="1"/>
</dbReference>
<feature type="modified residue" description="4-aspartylphosphate" evidence="6">
    <location>
        <position position="53"/>
    </location>
</feature>
<sequence length="187" mass="20767">MLRVLLIDGEGERAAAVRAGLEAAGCVVVAVAPDADDLTRRVRDAQADVIVCDIDDPGRDALESMRALHRDEPRPVVVFAARGEPDQIEAALEAGVAAYVVEGLSPTRVRPVIEVAIRRFRAHQALCARLEEARATLADRVVIERAKGILMQRRRLSEEDAYRMLRRWAMDRGEKLAHVAQQFLRNL</sequence>
<dbReference type="InterPro" id="IPR008327">
    <property type="entry name" value="Sig_transdc_resp-reg_antiterm"/>
</dbReference>
<feature type="domain" description="Response regulatory" evidence="7">
    <location>
        <begin position="3"/>
        <end position="117"/>
    </location>
</feature>
<keyword evidence="2" id="KW-0902">Two-component regulatory system</keyword>
<keyword evidence="4" id="KW-0238">DNA-binding</keyword>
<dbReference type="InterPro" id="IPR005561">
    <property type="entry name" value="ANTAR"/>
</dbReference>
<evidence type="ECO:0000256" key="6">
    <source>
        <dbReference type="PROSITE-ProRule" id="PRU00169"/>
    </source>
</evidence>
<dbReference type="PIRSF" id="PIRSF036382">
    <property type="entry name" value="RR_antiterm"/>
    <property type="match status" value="1"/>
</dbReference>
<dbReference type="EMBL" id="AP025637">
    <property type="protein sequence ID" value="BDG73988.1"/>
    <property type="molecule type" value="Genomic_DNA"/>
</dbReference>
<dbReference type="SMART" id="SM00448">
    <property type="entry name" value="REC"/>
    <property type="match status" value="1"/>
</dbReference>
<dbReference type="Pfam" id="PF03861">
    <property type="entry name" value="ANTAR"/>
    <property type="match status" value="1"/>
</dbReference>
<evidence type="ECO:0000313" key="10">
    <source>
        <dbReference type="Proteomes" id="UP000831327"/>
    </source>
</evidence>
<dbReference type="InterPro" id="IPR001789">
    <property type="entry name" value="Sig_transdc_resp-reg_receiver"/>
</dbReference>
<dbReference type="PROSITE" id="PS50110">
    <property type="entry name" value="RESPONSE_REGULATORY"/>
    <property type="match status" value="1"/>
</dbReference>
<dbReference type="SUPFAM" id="SSF52172">
    <property type="entry name" value="CheY-like"/>
    <property type="match status" value="1"/>
</dbReference>
<dbReference type="InterPro" id="IPR011006">
    <property type="entry name" value="CheY-like_superfamily"/>
</dbReference>
<feature type="domain" description="ANTAR" evidence="8">
    <location>
        <begin position="123"/>
        <end position="184"/>
    </location>
</feature>
<name>A0ABM7Y7V6_9PROT</name>
<evidence type="ECO:0000259" key="7">
    <source>
        <dbReference type="PROSITE" id="PS50110"/>
    </source>
</evidence>
<dbReference type="Gene3D" id="3.40.50.2300">
    <property type="match status" value="1"/>
</dbReference>
<dbReference type="RefSeq" id="WP_244408199.1">
    <property type="nucleotide sequence ID" value="NZ_AP025637.1"/>
</dbReference>
<reference evidence="9 10" key="1">
    <citation type="journal article" date="2016" name="Microbes Environ.">
        <title>Phylogenetically diverse aerobic anoxygenic phototrophic bacteria isolated from epilithic biofilms in Tama river, Japan.</title>
        <authorList>
            <person name="Hirose S."/>
            <person name="Matsuura K."/>
            <person name="Haruta S."/>
        </authorList>
    </citation>
    <scope>NUCLEOTIDE SEQUENCE [LARGE SCALE GENOMIC DNA]</scope>
    <source>
        <strain evidence="9 10">S08</strain>
    </source>
</reference>
<evidence type="ECO:0000256" key="1">
    <source>
        <dbReference type="ARBA" id="ARBA00022553"/>
    </source>
</evidence>
<dbReference type="Proteomes" id="UP000831327">
    <property type="component" value="Chromosome"/>
</dbReference>
<organism evidence="9 10">
    <name type="scientific">Roseomonas fluvialis</name>
    <dbReference type="NCBI Taxonomy" id="1750527"/>
    <lineage>
        <taxon>Bacteria</taxon>
        <taxon>Pseudomonadati</taxon>
        <taxon>Pseudomonadota</taxon>
        <taxon>Alphaproteobacteria</taxon>
        <taxon>Acetobacterales</taxon>
        <taxon>Roseomonadaceae</taxon>
        <taxon>Roseomonas</taxon>
    </lineage>
</organism>
<evidence type="ECO:0000256" key="4">
    <source>
        <dbReference type="ARBA" id="ARBA00023125"/>
    </source>
</evidence>
<dbReference type="PROSITE" id="PS50921">
    <property type="entry name" value="ANTAR"/>
    <property type="match status" value="1"/>
</dbReference>
<proteinExistence type="predicted"/>